<dbReference type="GO" id="GO:0007165">
    <property type="term" value="P:signal transduction"/>
    <property type="evidence" value="ECO:0007669"/>
    <property type="project" value="InterPro"/>
</dbReference>
<feature type="compositionally biased region" description="Polar residues" evidence="1">
    <location>
        <begin position="265"/>
        <end position="278"/>
    </location>
</feature>
<accession>A0AAD9VAF4</accession>
<dbReference type="Gene3D" id="1.10.533.10">
    <property type="entry name" value="Death Domain, Fas"/>
    <property type="match status" value="2"/>
</dbReference>
<feature type="domain" description="Death" evidence="2">
    <location>
        <begin position="1250"/>
        <end position="1319"/>
    </location>
</feature>
<dbReference type="Pfam" id="PF00531">
    <property type="entry name" value="Death"/>
    <property type="match status" value="1"/>
</dbReference>
<dbReference type="InterPro" id="IPR011029">
    <property type="entry name" value="DEATH-like_dom_sf"/>
</dbReference>
<organism evidence="3 4">
    <name type="scientific">Acropora cervicornis</name>
    <name type="common">Staghorn coral</name>
    <dbReference type="NCBI Taxonomy" id="6130"/>
    <lineage>
        <taxon>Eukaryota</taxon>
        <taxon>Metazoa</taxon>
        <taxon>Cnidaria</taxon>
        <taxon>Anthozoa</taxon>
        <taxon>Hexacorallia</taxon>
        <taxon>Scleractinia</taxon>
        <taxon>Astrocoeniina</taxon>
        <taxon>Acroporidae</taxon>
        <taxon>Acropora</taxon>
    </lineage>
</organism>
<feature type="compositionally biased region" description="Basic and acidic residues" evidence="1">
    <location>
        <begin position="377"/>
        <end position="392"/>
    </location>
</feature>
<gene>
    <name evidence="3" type="ORF">P5673_008958</name>
</gene>
<evidence type="ECO:0000313" key="4">
    <source>
        <dbReference type="Proteomes" id="UP001249851"/>
    </source>
</evidence>
<dbReference type="InterPro" id="IPR000488">
    <property type="entry name" value="Death_dom"/>
</dbReference>
<dbReference type="SUPFAM" id="SSF47986">
    <property type="entry name" value="DEATH domain"/>
    <property type="match status" value="2"/>
</dbReference>
<feature type="region of interest" description="Disordered" evidence="1">
    <location>
        <begin position="533"/>
        <end position="554"/>
    </location>
</feature>
<dbReference type="PROSITE" id="PS50017">
    <property type="entry name" value="DEATH_DOMAIN"/>
    <property type="match status" value="1"/>
</dbReference>
<reference evidence="3" key="1">
    <citation type="journal article" date="2023" name="G3 (Bethesda)">
        <title>Whole genome assembly and annotation of the endangered Caribbean coral Acropora cervicornis.</title>
        <authorList>
            <person name="Selwyn J.D."/>
            <person name="Vollmer S.V."/>
        </authorList>
    </citation>
    <scope>NUCLEOTIDE SEQUENCE</scope>
    <source>
        <strain evidence="3">K2</strain>
    </source>
</reference>
<feature type="region of interest" description="Disordered" evidence="1">
    <location>
        <begin position="637"/>
        <end position="703"/>
    </location>
</feature>
<keyword evidence="4" id="KW-1185">Reference proteome</keyword>
<feature type="region of interest" description="Disordered" evidence="1">
    <location>
        <begin position="424"/>
        <end position="443"/>
    </location>
</feature>
<comment type="caution">
    <text evidence="3">The sequence shown here is derived from an EMBL/GenBank/DDBJ whole genome shotgun (WGS) entry which is preliminary data.</text>
</comment>
<feature type="compositionally biased region" description="Basic and acidic residues" evidence="1">
    <location>
        <begin position="539"/>
        <end position="554"/>
    </location>
</feature>
<dbReference type="Proteomes" id="UP001249851">
    <property type="component" value="Unassembled WGS sequence"/>
</dbReference>
<reference evidence="3" key="2">
    <citation type="journal article" date="2023" name="Science">
        <title>Genomic signatures of disease resistance in endangered staghorn corals.</title>
        <authorList>
            <person name="Vollmer S.V."/>
            <person name="Selwyn J.D."/>
            <person name="Despard B.A."/>
            <person name="Roesel C.L."/>
        </authorList>
    </citation>
    <scope>NUCLEOTIDE SEQUENCE</scope>
    <source>
        <strain evidence="3">K2</strain>
    </source>
</reference>
<sequence length="1349" mass="149518">MNKVEFAVCRIKEKLPKSQGFATRGCGCVVCHERLSSSWGWKCPYFIVTPSVVLCHNDLASEKSFVAEFSSKDGRGLETFEIKQMSDCCRDVVGRRLDNLKQALYLTFVSVDPLGKRGFFKKMGKRGSLQTYRPLNVMENKTTEEPMESLFCHVITNLFSESTINSPLTTQIYKLEFELETGKFCLQDFSGYKKTFNQEMPPIGAVIFNNKGEFAGLLRNFSDSFVTPVFLPELFLKGNEMLNNVEWSNSGIGLSIESHDELEQSKGNLQQGADSSAGHSVCKEKLPEDKNNGVAASEILSLGQMSNLPSLCGVPGEVKDVSATSVTKDSCLNTTEGTVKTGTMHADVELTNGLGQVEQIPQRFVTCDETWRIREEGLANPTDHENHNKEEDSSLSGETQESPRLMDEIREILSSDKALDVFDQTRNASYQTEKDPATDRDLGQRASEATLVVPHMIGSASDVMDKDLEVTKTASSETADASDWAMVASGDNMLVSQREGNLDRVEKTTGNGTETEVLPKEMEVAPSKREVAFDETEVTTDRSKEVPDSTKGSLGKEEDLIAGEIEVTDIDAVVKEGDKVHNIVEASPDIIQGGADETKLALDKGQLGTDATDVNPVQTEDIAGDIKVMSEQIEETSVETTLAASTKGEALSDRKEAPDQTSEVSYNKEELSVRIDGEADSEMTSRNDETTEEPHEQVEDPAEDRELVVDAKEHSNYCQVMRLDGSLLAATDETENKELYSTHSEKEDLKLAMPGEDNTVIDQERSITDNDVVCSYTDSDLTELVGAKPAETEEKLKQDDELFTAVRKDRNGFTNQPEMDEGVLESQPQVNSFVEPPASPDIVEDRAVTDPESIGKAEIIVNKQQNFSSKQKDINDNAVVAINGENPVNSIEEHQEVLQHCSDNVETGEGDTALTQKGNEGIPEDVTTVVEIDKTSDPDLLSVQEKMRDSSQEESKMLVDELRTVAPSDASGWHNEHTTKPLHNHEPVNAALNDKDVQLHDSTVVLQHIDADALLSETVTNNPYILGDLANCLDIEYQYGKIPCWRDLAKLLAIPADIYKHCNTLSITSPTEDLFSFLSAIKPQLTIAEIKEALEEIGRLDVAQLLETRIKAGVLSEDSVVTSLVERQDTDVLARMALRLDGKMSCNWRDLALQLNVPNRVSCNFDPHQQYNNDNYHSSTMLLKFIPQFDPEFTLDKLKASLSAIGVRDAVPVIENAGIPGYQLFKNVLDDSLLVDQVSKLLNKDPPSPNWRDLAAELKIPVEKLKIFKLSEDDSSPSPTKFLLKRTAKYEPDLTFEELVLALVAMKRQDVLEILHKYFLSDDIDWILEVNNLYAAVGDKLDEMQDRVE</sequence>
<feature type="region of interest" description="Disordered" evidence="1">
    <location>
        <begin position="263"/>
        <end position="284"/>
    </location>
</feature>
<feature type="compositionally biased region" description="Basic and acidic residues" evidence="1">
    <location>
        <begin position="432"/>
        <end position="443"/>
    </location>
</feature>
<feature type="region of interest" description="Disordered" evidence="1">
    <location>
        <begin position="377"/>
        <end position="403"/>
    </location>
</feature>
<feature type="compositionally biased region" description="Basic and acidic residues" evidence="1">
    <location>
        <begin position="666"/>
        <end position="703"/>
    </location>
</feature>
<evidence type="ECO:0000256" key="1">
    <source>
        <dbReference type="SAM" id="MobiDB-lite"/>
    </source>
</evidence>
<evidence type="ECO:0000259" key="2">
    <source>
        <dbReference type="PROSITE" id="PS50017"/>
    </source>
</evidence>
<dbReference type="EMBL" id="JARQWQ010000015">
    <property type="protein sequence ID" value="KAK2567154.1"/>
    <property type="molecule type" value="Genomic_DNA"/>
</dbReference>
<evidence type="ECO:0000313" key="3">
    <source>
        <dbReference type="EMBL" id="KAK2567154.1"/>
    </source>
</evidence>
<protein>
    <recommendedName>
        <fullName evidence="2">Death domain-containing protein</fullName>
    </recommendedName>
</protein>
<proteinExistence type="predicted"/>
<name>A0AAD9VAF4_ACRCE</name>